<sequence>MAVTNETPATLDLIINHGPQKHAITLHANSSGVFTVQSLAEYVEEQFGVPPKSQKLIHKGKSLQEFSAKLSSYGIKSGSKIMLIGSKYALDEDPNNKQLSKIDDSVDEQQRQLGILLREFDGIKQGYLEEKLALESVNKLIKKTKGIIEENMKMIEFVDSLEIGVLLKRRRKNLVIKMQSYIDKADKFIEALNKYSQNDG</sequence>
<dbReference type="SUPFAM" id="SSF63491">
    <property type="entry name" value="BAG domain"/>
    <property type="match status" value="1"/>
</dbReference>
<dbReference type="InterPro" id="IPR036533">
    <property type="entry name" value="BAG_dom_sf"/>
</dbReference>
<evidence type="ECO:0000313" key="2">
    <source>
        <dbReference type="Proteomes" id="UP001152795"/>
    </source>
</evidence>
<dbReference type="GO" id="GO:0016020">
    <property type="term" value="C:membrane"/>
    <property type="evidence" value="ECO:0007669"/>
    <property type="project" value="TreeGrafter"/>
</dbReference>
<evidence type="ECO:0000313" key="1">
    <source>
        <dbReference type="EMBL" id="CAB3981485.1"/>
    </source>
</evidence>
<dbReference type="Proteomes" id="UP001152795">
    <property type="component" value="Unassembled WGS sequence"/>
</dbReference>
<comment type="caution">
    <text evidence="1">The sequence shown here is derived from an EMBL/GenBank/DDBJ whole genome shotgun (WGS) entry which is preliminary data.</text>
</comment>
<dbReference type="CDD" id="cd01812">
    <property type="entry name" value="Ubl_BAG1"/>
    <property type="match status" value="1"/>
</dbReference>
<dbReference type="GO" id="GO:0051087">
    <property type="term" value="F:protein-folding chaperone binding"/>
    <property type="evidence" value="ECO:0007669"/>
    <property type="project" value="InterPro"/>
</dbReference>
<dbReference type="GO" id="GO:0005634">
    <property type="term" value="C:nucleus"/>
    <property type="evidence" value="ECO:0007669"/>
    <property type="project" value="TreeGrafter"/>
</dbReference>
<dbReference type="InterPro" id="IPR039773">
    <property type="entry name" value="BAG_chaperone_regulator"/>
</dbReference>
<dbReference type="PANTHER" id="PTHR12329:SF16">
    <property type="entry name" value="BAG FAMILY MOLECULAR CHAPERONE REGULATOR 1"/>
    <property type="match status" value="1"/>
</dbReference>
<dbReference type="OrthoDB" id="417450at2759"/>
<dbReference type="GO" id="GO:0000774">
    <property type="term" value="F:adenyl-nucleotide exchange factor activity"/>
    <property type="evidence" value="ECO:0007669"/>
    <property type="project" value="TreeGrafter"/>
</dbReference>
<organism evidence="1 2">
    <name type="scientific">Paramuricea clavata</name>
    <name type="common">Red gorgonian</name>
    <name type="synonym">Violescent sea-whip</name>
    <dbReference type="NCBI Taxonomy" id="317549"/>
    <lineage>
        <taxon>Eukaryota</taxon>
        <taxon>Metazoa</taxon>
        <taxon>Cnidaria</taxon>
        <taxon>Anthozoa</taxon>
        <taxon>Octocorallia</taxon>
        <taxon>Malacalcyonacea</taxon>
        <taxon>Plexauridae</taxon>
        <taxon>Paramuricea</taxon>
    </lineage>
</organism>
<keyword evidence="2" id="KW-1185">Reference proteome</keyword>
<dbReference type="Gene3D" id="1.20.58.120">
    <property type="entry name" value="BAG domain"/>
    <property type="match status" value="1"/>
</dbReference>
<dbReference type="SUPFAM" id="SSF54236">
    <property type="entry name" value="Ubiquitin-like"/>
    <property type="match status" value="1"/>
</dbReference>
<dbReference type="AlphaFoldDB" id="A0A7D9HFZ1"/>
<name>A0A7D9HFZ1_PARCT</name>
<dbReference type="InterPro" id="IPR000626">
    <property type="entry name" value="Ubiquitin-like_dom"/>
</dbReference>
<dbReference type="GO" id="GO:0050821">
    <property type="term" value="P:protein stabilization"/>
    <property type="evidence" value="ECO:0007669"/>
    <property type="project" value="TreeGrafter"/>
</dbReference>
<proteinExistence type="predicted"/>
<reference evidence="1" key="1">
    <citation type="submission" date="2020-04" db="EMBL/GenBank/DDBJ databases">
        <authorList>
            <person name="Alioto T."/>
            <person name="Alioto T."/>
            <person name="Gomez Garrido J."/>
        </authorList>
    </citation>
    <scope>NUCLEOTIDE SEQUENCE</scope>
    <source>
        <strain evidence="1">A484AB</strain>
    </source>
</reference>
<dbReference type="GO" id="GO:0005829">
    <property type="term" value="C:cytosol"/>
    <property type="evidence" value="ECO:0007669"/>
    <property type="project" value="TreeGrafter"/>
</dbReference>
<protein>
    <submittedName>
        <fullName evidence="1">BAG family molecular chaperone regulator 1</fullName>
    </submittedName>
</protein>
<dbReference type="SMART" id="SM00213">
    <property type="entry name" value="UBQ"/>
    <property type="match status" value="1"/>
</dbReference>
<dbReference type="InterPro" id="IPR029071">
    <property type="entry name" value="Ubiquitin-like_domsf"/>
</dbReference>
<gene>
    <name evidence="1" type="ORF">PACLA_8A003328</name>
</gene>
<dbReference type="PANTHER" id="PTHR12329">
    <property type="entry name" value="BCL2-ASSOCIATED ATHANOGENE"/>
    <property type="match status" value="1"/>
</dbReference>
<dbReference type="Pfam" id="PF00240">
    <property type="entry name" value="ubiquitin"/>
    <property type="match status" value="1"/>
</dbReference>
<dbReference type="PROSITE" id="PS50053">
    <property type="entry name" value="UBIQUITIN_2"/>
    <property type="match status" value="1"/>
</dbReference>
<dbReference type="EMBL" id="CACRXK020000394">
    <property type="protein sequence ID" value="CAB3981485.1"/>
    <property type="molecule type" value="Genomic_DNA"/>
</dbReference>
<accession>A0A7D9HFZ1</accession>
<dbReference type="Gene3D" id="3.10.20.90">
    <property type="entry name" value="Phosphatidylinositol 3-kinase Catalytic Subunit, Chain A, domain 1"/>
    <property type="match status" value="1"/>
</dbReference>